<keyword evidence="4 15" id="KW-0812">Transmembrane</keyword>
<keyword evidence="7" id="KW-0378">Hydrolase</keyword>
<dbReference type="InterPro" id="IPR014851">
    <property type="entry name" value="BCS1_N"/>
</dbReference>
<evidence type="ECO:0000256" key="6">
    <source>
        <dbReference type="ARBA" id="ARBA00022792"/>
    </source>
</evidence>
<reference evidence="19" key="1">
    <citation type="submission" date="2017-01" db="EMBL/GenBank/DDBJ databases">
        <title>Comparative genomics of anhydrobiosis in the tardigrade Hypsibius dujardini.</title>
        <authorList>
            <person name="Yoshida Y."/>
            <person name="Koutsovoulos G."/>
            <person name="Laetsch D."/>
            <person name="Stevens L."/>
            <person name="Kumar S."/>
            <person name="Horikawa D."/>
            <person name="Ishino K."/>
            <person name="Komine S."/>
            <person name="Tomita M."/>
            <person name="Blaxter M."/>
            <person name="Arakawa K."/>
        </authorList>
    </citation>
    <scope>NUCLEOTIDE SEQUENCE [LARGE SCALE GENOMIC DNA]</scope>
    <source>
        <strain evidence="19">Z151</strain>
    </source>
</reference>
<keyword evidence="19" id="KW-1185">Reference proteome</keyword>
<evidence type="ECO:0000313" key="18">
    <source>
        <dbReference type="EMBL" id="OQV12975.1"/>
    </source>
</evidence>
<dbReference type="Pfam" id="PF25426">
    <property type="entry name" value="AAA_lid_BCS1"/>
    <property type="match status" value="1"/>
</dbReference>
<evidence type="ECO:0000256" key="11">
    <source>
        <dbReference type="ARBA" id="ARBA00023136"/>
    </source>
</evidence>
<evidence type="ECO:0000256" key="15">
    <source>
        <dbReference type="SAM" id="Phobius"/>
    </source>
</evidence>
<organism evidence="18 19">
    <name type="scientific">Hypsibius exemplaris</name>
    <name type="common">Freshwater tardigrade</name>
    <dbReference type="NCBI Taxonomy" id="2072580"/>
    <lineage>
        <taxon>Eukaryota</taxon>
        <taxon>Metazoa</taxon>
        <taxon>Ecdysozoa</taxon>
        <taxon>Tardigrada</taxon>
        <taxon>Eutardigrada</taxon>
        <taxon>Parachela</taxon>
        <taxon>Hypsibioidea</taxon>
        <taxon>Hypsibiidae</taxon>
        <taxon>Hypsibius</taxon>
    </lineage>
</organism>
<comment type="subcellular location">
    <subcellularLocation>
        <location evidence="1">Mitochondrion inner membrane</location>
        <topology evidence="1">Single-pass membrane protein</topology>
    </subcellularLocation>
</comment>
<dbReference type="EMBL" id="MTYJ01000133">
    <property type="protein sequence ID" value="OQV12975.1"/>
    <property type="molecule type" value="Genomic_DNA"/>
</dbReference>
<evidence type="ECO:0000256" key="3">
    <source>
        <dbReference type="ARBA" id="ARBA00016942"/>
    </source>
</evidence>
<dbReference type="Proteomes" id="UP000192578">
    <property type="component" value="Unassembled WGS sequence"/>
</dbReference>
<dbReference type="Pfam" id="PF08740">
    <property type="entry name" value="BCS1_N"/>
    <property type="match status" value="1"/>
</dbReference>
<evidence type="ECO:0000256" key="4">
    <source>
        <dbReference type="ARBA" id="ARBA00022692"/>
    </source>
</evidence>
<protein>
    <recommendedName>
        <fullName evidence="3">Mitochondrial chaperone BCS1</fullName>
    </recommendedName>
    <alternativeName>
        <fullName evidence="12">BCS1-like protein</fullName>
    </alternativeName>
</protein>
<dbReference type="InterPro" id="IPR003593">
    <property type="entry name" value="AAA+_ATPase"/>
</dbReference>
<gene>
    <name evidence="18" type="ORF">BV898_12811</name>
</gene>
<dbReference type="SUPFAM" id="SSF52540">
    <property type="entry name" value="P-loop containing nucleoside triphosphate hydrolases"/>
    <property type="match status" value="1"/>
</dbReference>
<evidence type="ECO:0000256" key="12">
    <source>
        <dbReference type="ARBA" id="ARBA00032816"/>
    </source>
</evidence>
<evidence type="ECO:0000259" key="16">
    <source>
        <dbReference type="SMART" id="SM00382"/>
    </source>
</evidence>
<keyword evidence="8 14" id="KW-0067">ATP-binding</keyword>
<comment type="catalytic activity">
    <reaction evidence="13">
        <text>ATP + H2O = ADP + phosphate + H(+)</text>
        <dbReference type="Rhea" id="RHEA:13065"/>
        <dbReference type="ChEBI" id="CHEBI:15377"/>
        <dbReference type="ChEBI" id="CHEBI:15378"/>
        <dbReference type="ChEBI" id="CHEBI:30616"/>
        <dbReference type="ChEBI" id="CHEBI:43474"/>
        <dbReference type="ChEBI" id="CHEBI:456216"/>
    </reaction>
    <physiologicalReaction direction="left-to-right" evidence="13">
        <dbReference type="Rhea" id="RHEA:13066"/>
    </physiologicalReaction>
</comment>
<dbReference type="OrthoDB" id="10251412at2759"/>
<evidence type="ECO:0000256" key="13">
    <source>
        <dbReference type="ARBA" id="ARBA00048778"/>
    </source>
</evidence>
<dbReference type="InterPro" id="IPR003960">
    <property type="entry name" value="ATPase_AAA_CS"/>
</dbReference>
<evidence type="ECO:0000256" key="1">
    <source>
        <dbReference type="ARBA" id="ARBA00004434"/>
    </source>
</evidence>
<dbReference type="PANTHER" id="PTHR23070">
    <property type="entry name" value="BCS1 AAA-TYPE ATPASE"/>
    <property type="match status" value="1"/>
</dbReference>
<keyword evidence="5 14" id="KW-0547">Nucleotide-binding</keyword>
<dbReference type="Pfam" id="PF00004">
    <property type="entry name" value="AAA"/>
    <property type="match status" value="1"/>
</dbReference>
<dbReference type="FunFam" id="3.40.50.300:FF:000768">
    <property type="entry name" value="Probable mitochondrial chaperone bcs1"/>
    <property type="match status" value="1"/>
</dbReference>
<dbReference type="GO" id="GO:0034551">
    <property type="term" value="P:mitochondrial respiratory chain complex III assembly"/>
    <property type="evidence" value="ECO:0007669"/>
    <property type="project" value="UniProtKB-ARBA"/>
</dbReference>
<evidence type="ECO:0000256" key="10">
    <source>
        <dbReference type="ARBA" id="ARBA00023128"/>
    </source>
</evidence>
<feature type="transmembrane region" description="Helical" evidence="15">
    <location>
        <begin position="12"/>
        <end position="35"/>
    </location>
</feature>
<dbReference type="GO" id="GO:0016887">
    <property type="term" value="F:ATP hydrolysis activity"/>
    <property type="evidence" value="ECO:0007669"/>
    <property type="project" value="InterPro"/>
</dbReference>
<keyword evidence="11 15" id="KW-0472">Membrane</keyword>
<feature type="transmembrane region" description="Helical" evidence="15">
    <location>
        <begin position="69"/>
        <end position="87"/>
    </location>
</feature>
<keyword evidence="10" id="KW-0496">Mitochondrion</keyword>
<dbReference type="GO" id="GO:0005743">
    <property type="term" value="C:mitochondrial inner membrane"/>
    <property type="evidence" value="ECO:0007669"/>
    <property type="project" value="UniProtKB-SubCell"/>
</dbReference>
<evidence type="ECO:0000256" key="9">
    <source>
        <dbReference type="ARBA" id="ARBA00022989"/>
    </source>
</evidence>
<evidence type="ECO:0000313" key="19">
    <source>
        <dbReference type="Proteomes" id="UP000192578"/>
    </source>
</evidence>
<evidence type="ECO:0000256" key="7">
    <source>
        <dbReference type="ARBA" id="ARBA00022801"/>
    </source>
</evidence>
<sequence length="490" mass="54887">MLLAGTGLGQFIPADLNLSGGMGLAGLLAVIFPYIQRFILHMFDFNLTEYCAQFFLPDTFFGKLFEGNFALGTGVGIVGLGAALSFIQRTWAQLRAMYVERFSLSMKIGPQDNSYQDVVDWVNERQLKKARHISLNTGTKQTPSGKWESVYDYIPEIDTYKFKFKGRNYEISQESKSSDKDQLSVRGPPSLLLSSTGTNLGIFRDVLQEIKKDKKIRNEGMTTIYSACNGYWEAGRTKRKRPLESVILEDGVPEVIMSDVQDFIDSAEWYAEFGVPYRRGYLLYGPPGTGKTSFISAVAGHFDLNVCILNLSDKSLTDDSLNKLLIDAPEDTVILLEDVDSAFGSRDVTDDTDSRKKDGDASTSATAFEGMNRLTFSGLLNALDGVASAEGRILFMTTNHIDKLDSALIRPGRVDTKQFIGYASEGQVERMFRRFYRTASDDEAQRFVREVFDQPNRPEICLAQLQGLFLRYKKTPEAIFFGLSMLHSKD</sequence>
<keyword evidence="9 15" id="KW-1133">Transmembrane helix</keyword>
<dbReference type="GO" id="GO:0005524">
    <property type="term" value="F:ATP binding"/>
    <property type="evidence" value="ECO:0007669"/>
    <property type="project" value="UniProtKB-KW"/>
</dbReference>
<dbReference type="InterPro" id="IPR050747">
    <property type="entry name" value="Mitochondrial_chaperone_BCS1"/>
</dbReference>
<proteinExistence type="inferred from homology"/>
<dbReference type="CDD" id="cd19510">
    <property type="entry name" value="RecA-like_BCS1"/>
    <property type="match status" value="1"/>
</dbReference>
<comment type="similarity">
    <text evidence="2">Belongs to the AAA ATPase family. BCS1 subfamily.</text>
</comment>
<dbReference type="InterPro" id="IPR027417">
    <property type="entry name" value="P-loop_NTPase"/>
</dbReference>
<dbReference type="AlphaFoldDB" id="A0A1W0WCM7"/>
<dbReference type="InterPro" id="IPR003959">
    <property type="entry name" value="ATPase_AAA_core"/>
</dbReference>
<keyword evidence="6" id="KW-0999">Mitochondrion inner membrane</keyword>
<dbReference type="SMART" id="SM00382">
    <property type="entry name" value="AAA"/>
    <property type="match status" value="1"/>
</dbReference>
<dbReference type="InterPro" id="IPR057495">
    <property type="entry name" value="AAA_lid_BCS1"/>
</dbReference>
<dbReference type="Gene3D" id="3.40.50.300">
    <property type="entry name" value="P-loop containing nucleotide triphosphate hydrolases"/>
    <property type="match status" value="1"/>
</dbReference>
<name>A0A1W0WCM7_HYPEX</name>
<evidence type="ECO:0000256" key="2">
    <source>
        <dbReference type="ARBA" id="ARBA00007448"/>
    </source>
</evidence>
<feature type="domain" description="AAA+ ATPase" evidence="16">
    <location>
        <begin position="277"/>
        <end position="424"/>
    </location>
</feature>
<evidence type="ECO:0000256" key="14">
    <source>
        <dbReference type="RuleBase" id="RU003651"/>
    </source>
</evidence>
<dbReference type="SMART" id="SM01024">
    <property type="entry name" value="BCS1_N"/>
    <property type="match status" value="1"/>
</dbReference>
<evidence type="ECO:0000256" key="5">
    <source>
        <dbReference type="ARBA" id="ARBA00022741"/>
    </source>
</evidence>
<accession>A0A1W0WCM7</accession>
<dbReference type="PROSITE" id="PS00674">
    <property type="entry name" value="AAA"/>
    <property type="match status" value="1"/>
</dbReference>
<comment type="caution">
    <text evidence="18">The sequence shown here is derived from an EMBL/GenBank/DDBJ whole genome shotgun (WGS) entry which is preliminary data.</text>
</comment>
<evidence type="ECO:0000259" key="17">
    <source>
        <dbReference type="SMART" id="SM01024"/>
    </source>
</evidence>
<feature type="domain" description="BCS1 N-terminal" evidence="17">
    <location>
        <begin position="78"/>
        <end position="246"/>
    </location>
</feature>
<evidence type="ECO:0000256" key="8">
    <source>
        <dbReference type="ARBA" id="ARBA00022840"/>
    </source>
</evidence>